<accession>A0A6I8TBD7</accession>
<dbReference type="InterPro" id="IPR009003">
    <property type="entry name" value="Peptidase_S1_PA"/>
</dbReference>
<feature type="domain" description="Peptidase S1" evidence="3">
    <location>
        <begin position="58"/>
        <end position="304"/>
    </location>
</feature>
<dbReference type="OrthoDB" id="7755395at2759"/>
<dbReference type="InterPro" id="IPR001254">
    <property type="entry name" value="Trypsin_dom"/>
</dbReference>
<dbReference type="PROSITE" id="PS00134">
    <property type="entry name" value="TRYPSIN_HIS"/>
    <property type="match status" value="1"/>
</dbReference>
<dbReference type="FunCoup" id="A0A6I8TBD7">
    <property type="interactions" value="11"/>
</dbReference>
<dbReference type="InterPro" id="IPR018114">
    <property type="entry name" value="TRYPSIN_HIS"/>
</dbReference>
<dbReference type="PROSITE" id="PS50240">
    <property type="entry name" value="TRYPSIN_DOM"/>
    <property type="match status" value="3"/>
</dbReference>
<evidence type="ECO:0000256" key="2">
    <source>
        <dbReference type="ARBA" id="ARBA00024195"/>
    </source>
</evidence>
<dbReference type="PANTHER" id="PTHR24260">
    <property type="match status" value="1"/>
</dbReference>
<dbReference type="InterPro" id="IPR043504">
    <property type="entry name" value="Peptidase_S1_PA_chymotrypsin"/>
</dbReference>
<organism evidence="4 5">
    <name type="scientific">Aedes aegypti</name>
    <name type="common">Yellowfever mosquito</name>
    <name type="synonym">Culex aegypti</name>
    <dbReference type="NCBI Taxonomy" id="7159"/>
    <lineage>
        <taxon>Eukaryota</taxon>
        <taxon>Metazoa</taxon>
        <taxon>Ecdysozoa</taxon>
        <taxon>Arthropoda</taxon>
        <taxon>Hexapoda</taxon>
        <taxon>Insecta</taxon>
        <taxon>Pterygota</taxon>
        <taxon>Neoptera</taxon>
        <taxon>Endopterygota</taxon>
        <taxon>Diptera</taxon>
        <taxon>Nematocera</taxon>
        <taxon>Culicoidea</taxon>
        <taxon>Culicidae</taxon>
        <taxon>Culicinae</taxon>
        <taxon>Aedini</taxon>
        <taxon>Aedes</taxon>
        <taxon>Stegomyia</taxon>
    </lineage>
</organism>
<dbReference type="Pfam" id="PF00089">
    <property type="entry name" value="Trypsin"/>
    <property type="match status" value="3"/>
</dbReference>
<comment type="similarity">
    <text evidence="2">Belongs to the peptidase S1 family. CLIP subfamily.</text>
</comment>
<dbReference type="InterPro" id="IPR051333">
    <property type="entry name" value="CLIP_Serine_Protease"/>
</dbReference>
<dbReference type="CDD" id="cd00190">
    <property type="entry name" value="Tryp_SPc"/>
    <property type="match status" value="1"/>
</dbReference>
<reference evidence="4 5" key="1">
    <citation type="submission" date="2017-06" db="EMBL/GenBank/DDBJ databases">
        <title>Aedes aegypti genome working group (AGWG) sequencing and assembly.</title>
        <authorList>
            <consortium name="Aedes aegypti Genome Working Group (AGWG)"/>
            <person name="Matthews B.J."/>
        </authorList>
    </citation>
    <scope>NUCLEOTIDE SEQUENCE [LARGE SCALE GENOMIC DNA]</scope>
    <source>
        <strain evidence="4 5">LVP_AGWG</strain>
    </source>
</reference>
<dbReference type="InParanoid" id="A0A6I8TBD7"/>
<dbReference type="Gene3D" id="2.40.10.10">
    <property type="entry name" value="Trypsin-like serine proteases"/>
    <property type="match status" value="5"/>
</dbReference>
<dbReference type="GO" id="GO:0006508">
    <property type="term" value="P:proteolysis"/>
    <property type="evidence" value="ECO:0007669"/>
    <property type="project" value="InterPro"/>
</dbReference>
<dbReference type="PRINTS" id="PR00722">
    <property type="entry name" value="CHYMOTRYPSIN"/>
</dbReference>
<dbReference type="Proteomes" id="UP000008820">
    <property type="component" value="Chromosome 2"/>
</dbReference>
<feature type="domain" description="Peptidase S1" evidence="3">
    <location>
        <begin position="685"/>
        <end position="888"/>
    </location>
</feature>
<reference evidence="4" key="2">
    <citation type="submission" date="2020-05" db="UniProtKB">
        <authorList>
            <consortium name="EnsemblMetazoa"/>
        </authorList>
    </citation>
    <scope>IDENTIFICATION</scope>
    <source>
        <strain evidence="4">LVP_AGWG</strain>
    </source>
</reference>
<dbReference type="InterPro" id="IPR001314">
    <property type="entry name" value="Peptidase_S1A"/>
</dbReference>
<dbReference type="GO" id="GO:0004252">
    <property type="term" value="F:serine-type endopeptidase activity"/>
    <property type="evidence" value="ECO:0007669"/>
    <property type="project" value="InterPro"/>
</dbReference>
<dbReference type="PANTHER" id="PTHR24260:SF147">
    <property type="entry name" value="EG:BACR7A4.3 PROTEIN-RELATED"/>
    <property type="match status" value="1"/>
</dbReference>
<evidence type="ECO:0000313" key="4">
    <source>
        <dbReference type="EnsemblMetazoa" id="AAEL005645-PD"/>
    </source>
</evidence>
<keyword evidence="5" id="KW-1185">Reference proteome</keyword>
<dbReference type="EnsemblMetazoa" id="AAEL005645-RD">
    <property type="protein sequence ID" value="AAEL005645-PD"/>
    <property type="gene ID" value="AAEL005645"/>
</dbReference>
<proteinExistence type="inferred from homology"/>
<name>A0A6I8TBD7_AEDAE</name>
<gene>
    <name evidence="4" type="primary">5566815</name>
</gene>
<evidence type="ECO:0000259" key="3">
    <source>
        <dbReference type="PROSITE" id="PS50240"/>
    </source>
</evidence>
<feature type="domain" description="Peptidase S1" evidence="3">
    <location>
        <begin position="337"/>
        <end position="591"/>
    </location>
</feature>
<dbReference type="PROSITE" id="PS00135">
    <property type="entry name" value="TRYPSIN_SER"/>
    <property type="match status" value="1"/>
</dbReference>
<dbReference type="SMART" id="SM00020">
    <property type="entry name" value="Tryp_SPc"/>
    <property type="match status" value="1"/>
</dbReference>
<dbReference type="SUPFAM" id="SSF50494">
    <property type="entry name" value="Trypsin-like serine proteases"/>
    <property type="match status" value="3"/>
</dbReference>
<keyword evidence="1" id="KW-1015">Disulfide bond</keyword>
<sequence>MMYQQANSGAYFLRRKENFLAVVGELHSGESLFLPDERTSLDDCHLRYYQFDRGGGGGIGGIPATQFEFAHMGAIGWIQSEDGKILWQCGGSLIWENFVLTAAHCVVDSSNTPPNVVRFGDLDIFSTVGDEFAQQIKIAEIIRHPSHRFAGHYHDVALLRLEKSVIITNAVIPACLWLDNEVWFKRIHATGWGNVGFIGNQSAVLLKMELDPISLEECGKVYNNGTTRKLGRGLADHHICAFHPVADTCEGDSGGPLQVKLVHNMRQTPFIIGVTSFGLICGTSTPGVYTRVASYHQWIINTMRDRGAAVDENTFNSTTCVHRYVEHREFYEGVVAHRGGNGSVELNVFNYMFSWNYGKPRELVKLRWPKGRSQSNCYGVVVDEDTVLTVADCVESNGIPVDHIEVEPTTIVKISKVLIHPSYRKGSSYNNIAVLKLGSLLDFQDGTYPTCIWSEQKWPFGDALVLGEGRRDLVTAIYPSGSFEIDPSYGFVRLRSVIRNSTSCMIGDREQSKVKNGIPQELVCAGYDFYIVPEMCNLVVGAGLKRTMTRIEREYTFTMALSQFGRDCGVGEHMIATRLASHAEWLKSILLPKPQNPGSNVQFLDSDLRERDICEVNENTPGKCVQVSECLNYWENVVPRGGATFCSSSNVICCPATLTASQIFRNRETELERCPSLLRGLKSPIENGSLVQIGFDTKDWYDFRCVGSIITKQLILATASCFGDEVPLVVRLSVNETIVPIKSIVKHKQYNVTDKSNDVALIQLASPLTWNAYVFPTCLWMNQTHTPLVMRLIELDGVSFSTKFVIPQYNTDCQRAHPYRLQRTQLCVREPYFAKTCAKAGDVLRSEREGGVSYVVGLAQSSENCDTRTYITLTRISQQLEWIKRALDEDFWVV</sequence>
<protein>
    <recommendedName>
        <fullName evidence="3">Peptidase S1 domain-containing protein</fullName>
    </recommendedName>
</protein>
<evidence type="ECO:0000256" key="1">
    <source>
        <dbReference type="ARBA" id="ARBA00023157"/>
    </source>
</evidence>
<dbReference type="InterPro" id="IPR033116">
    <property type="entry name" value="TRYPSIN_SER"/>
</dbReference>
<dbReference type="AlphaFoldDB" id="A0A6I8TBD7"/>
<evidence type="ECO:0000313" key="5">
    <source>
        <dbReference type="Proteomes" id="UP000008820"/>
    </source>
</evidence>